<gene>
    <name evidence="6" type="ORF">GU90_03570</name>
</gene>
<comment type="caution">
    <text evidence="6">The sequence shown here is derived from an EMBL/GenBank/DDBJ whole genome shotgun (WGS) entry which is preliminary data.</text>
</comment>
<dbReference type="STRING" id="28042.GU90_03570"/>
<evidence type="ECO:0000256" key="3">
    <source>
        <dbReference type="ARBA" id="ARBA00022801"/>
    </source>
</evidence>
<dbReference type="NCBIfam" id="TIGR03964">
    <property type="entry name" value="mycofact_creat"/>
    <property type="match status" value="1"/>
</dbReference>
<dbReference type="EMBL" id="JNVU01000012">
    <property type="protein sequence ID" value="KEI45531.1"/>
    <property type="molecule type" value="Genomic_DNA"/>
</dbReference>
<evidence type="ECO:0000313" key="6">
    <source>
        <dbReference type="EMBL" id="KEI45531.1"/>
    </source>
</evidence>
<dbReference type="InterPro" id="IPR023871">
    <property type="entry name" value="MftE"/>
</dbReference>
<dbReference type="Pfam" id="PF02633">
    <property type="entry name" value="Creatininase"/>
    <property type="match status" value="1"/>
</dbReference>
<evidence type="ECO:0000256" key="1">
    <source>
        <dbReference type="ARBA" id="ARBA00001947"/>
    </source>
</evidence>
<dbReference type="eggNOG" id="COG1402">
    <property type="taxonomic scope" value="Bacteria"/>
</dbReference>
<reference evidence="6 7" key="1">
    <citation type="submission" date="2014-06" db="EMBL/GenBank/DDBJ databases">
        <title>Saccharopolyspora rectivirgula DSM-43113 Genome sequencing.</title>
        <authorList>
            <person name="Barrera C."/>
            <person name="Millon L."/>
            <person name="Rognon B."/>
            <person name="Zaugg C."/>
            <person name="Monod M."/>
        </authorList>
    </citation>
    <scope>NUCLEOTIDE SEQUENCE [LARGE SCALE GENOMIC DNA]</scope>
    <source>
        <strain evidence="6 7">DSM 43113</strain>
    </source>
</reference>
<dbReference type="RefSeq" id="WP_029721335.1">
    <property type="nucleotide sequence ID" value="NZ_JAJUIW010000011.1"/>
</dbReference>
<comment type="similarity">
    <text evidence="5">Belongs to the creatininase superfamily.</text>
</comment>
<keyword evidence="4" id="KW-0862">Zinc</keyword>
<evidence type="ECO:0000256" key="5">
    <source>
        <dbReference type="ARBA" id="ARBA00024029"/>
    </source>
</evidence>
<dbReference type="GO" id="GO:0016811">
    <property type="term" value="F:hydrolase activity, acting on carbon-nitrogen (but not peptide) bonds, in linear amides"/>
    <property type="evidence" value="ECO:0007669"/>
    <property type="project" value="TreeGrafter"/>
</dbReference>
<organism evidence="6 7">
    <name type="scientific">Saccharopolyspora rectivirgula</name>
    <dbReference type="NCBI Taxonomy" id="28042"/>
    <lineage>
        <taxon>Bacteria</taxon>
        <taxon>Bacillati</taxon>
        <taxon>Actinomycetota</taxon>
        <taxon>Actinomycetes</taxon>
        <taxon>Pseudonocardiales</taxon>
        <taxon>Pseudonocardiaceae</taxon>
        <taxon>Saccharopolyspora</taxon>
    </lineage>
</organism>
<keyword evidence="2" id="KW-0479">Metal-binding</keyword>
<name>A0A073B1V7_9PSEU</name>
<dbReference type="GO" id="GO:0046872">
    <property type="term" value="F:metal ion binding"/>
    <property type="evidence" value="ECO:0007669"/>
    <property type="project" value="UniProtKB-KW"/>
</dbReference>
<accession>A0A073B1V7</accession>
<evidence type="ECO:0000256" key="2">
    <source>
        <dbReference type="ARBA" id="ARBA00022723"/>
    </source>
</evidence>
<protein>
    <submittedName>
        <fullName evidence="6">Creatininase</fullName>
    </submittedName>
</protein>
<proteinExistence type="inferred from homology"/>
<dbReference type="SUPFAM" id="SSF102215">
    <property type="entry name" value="Creatininase"/>
    <property type="match status" value="1"/>
</dbReference>
<keyword evidence="3" id="KW-0378">Hydrolase</keyword>
<sequence>MTGHLADRTWPELEAREPLVLLPLGACEQHGPHLPLDTDAAIATAVAERALALLRSDTDVVLAPTQNYSASGEHEGFPGTISIGHTALHLLIVEIGRSMLRWASRLVVVNGHGGNLNSLAGAVRRLRSEGRNVAWWPCANGEPHAHSGRAETSIVHALRPHAVRGAHLEPGPDAPAVLDQLQTLGVKAVSPNGVLGNPAGANGAEGAELLAKMSTALAAAVRGWQVDDTGRLLVAPKVGAP</sequence>
<evidence type="ECO:0000256" key="4">
    <source>
        <dbReference type="ARBA" id="ARBA00022833"/>
    </source>
</evidence>
<dbReference type="PANTHER" id="PTHR35005:SF1">
    <property type="entry name" value="2-AMINO-5-FORMYLAMINO-6-RIBOSYLAMINOPYRIMIDIN-4(3H)-ONE 5'-MONOPHOSPHATE DEFORMYLASE"/>
    <property type="match status" value="1"/>
</dbReference>
<dbReference type="PANTHER" id="PTHR35005">
    <property type="entry name" value="3-DEHYDRO-SCYLLO-INOSOSE HYDROLASE"/>
    <property type="match status" value="1"/>
</dbReference>
<dbReference type="Proteomes" id="UP000031419">
    <property type="component" value="Unassembled WGS sequence"/>
</dbReference>
<dbReference type="InterPro" id="IPR024087">
    <property type="entry name" value="Creatininase-like_sf"/>
</dbReference>
<dbReference type="OrthoDB" id="9801445at2"/>
<dbReference type="InterPro" id="IPR003785">
    <property type="entry name" value="Creatininase/forma_Hydrolase"/>
</dbReference>
<keyword evidence="7" id="KW-1185">Reference proteome</keyword>
<dbReference type="AlphaFoldDB" id="A0A073B1V7"/>
<evidence type="ECO:0000313" key="7">
    <source>
        <dbReference type="Proteomes" id="UP000031419"/>
    </source>
</evidence>
<dbReference type="GO" id="GO:0009231">
    <property type="term" value="P:riboflavin biosynthetic process"/>
    <property type="evidence" value="ECO:0007669"/>
    <property type="project" value="TreeGrafter"/>
</dbReference>
<dbReference type="Gene3D" id="3.40.50.10310">
    <property type="entry name" value="Creatininase"/>
    <property type="match status" value="1"/>
</dbReference>
<comment type="cofactor">
    <cofactor evidence="1">
        <name>Zn(2+)</name>
        <dbReference type="ChEBI" id="CHEBI:29105"/>
    </cofactor>
</comment>